<dbReference type="GO" id="GO:0000160">
    <property type="term" value="P:phosphorelay signal transduction system"/>
    <property type="evidence" value="ECO:0007669"/>
    <property type="project" value="InterPro"/>
</dbReference>
<dbReference type="InterPro" id="IPR051015">
    <property type="entry name" value="EvgA-like"/>
</dbReference>
<dbReference type="PANTHER" id="PTHR45566">
    <property type="entry name" value="HTH-TYPE TRANSCRIPTIONAL REGULATOR YHJB-RELATED"/>
    <property type="match status" value="1"/>
</dbReference>
<evidence type="ECO:0008006" key="7">
    <source>
        <dbReference type="Google" id="ProtNLM"/>
    </source>
</evidence>
<gene>
    <name evidence="5" type="ORF">BAAM0483_02770</name>
</gene>
<reference evidence="5 6" key="1">
    <citation type="journal article" date="2015" name="Int J Genomics">
        <title>Comparative Genomics Revealed Genetic Diversity and Species/Strain-Level Differences in Carbohydrate Metabolism of Three Probiotic Bifidobacterial Species.</title>
        <authorList>
            <person name="Odamaki T."/>
            <person name="Horigome A."/>
            <person name="Sugahara H."/>
            <person name="Hashikura N."/>
            <person name="Minami J."/>
            <person name="Xiao J.Z."/>
            <person name="Abe F."/>
        </authorList>
    </citation>
    <scope>NUCLEOTIDE SEQUENCE [LARGE SCALE GENOMIC DNA]</scope>
    <source>
        <strain evidence="5 6">MCC 0483</strain>
    </source>
</reference>
<evidence type="ECO:0000313" key="6">
    <source>
        <dbReference type="Proteomes" id="UP000037239"/>
    </source>
</evidence>
<dbReference type="InterPro" id="IPR016032">
    <property type="entry name" value="Sig_transdc_resp-reg_C-effctor"/>
</dbReference>
<dbReference type="CDD" id="cd06170">
    <property type="entry name" value="LuxR_C_like"/>
    <property type="match status" value="1"/>
</dbReference>
<proteinExistence type="predicted"/>
<dbReference type="GO" id="GO:0006355">
    <property type="term" value="P:regulation of DNA-templated transcription"/>
    <property type="evidence" value="ECO:0007669"/>
    <property type="project" value="InterPro"/>
</dbReference>
<evidence type="ECO:0000256" key="1">
    <source>
        <dbReference type="ARBA" id="ARBA00023125"/>
    </source>
</evidence>
<dbReference type="SUPFAM" id="SSF52172">
    <property type="entry name" value="CheY-like"/>
    <property type="match status" value="1"/>
</dbReference>
<feature type="domain" description="Response regulatory" evidence="4">
    <location>
        <begin position="2"/>
        <end position="120"/>
    </location>
</feature>
<feature type="modified residue" description="4-aspartylphosphate" evidence="2">
    <location>
        <position position="55"/>
    </location>
</feature>
<keyword evidence="2" id="KW-0597">Phosphoprotein</keyword>
<evidence type="ECO:0000256" key="2">
    <source>
        <dbReference type="PROSITE-ProRule" id="PRU00169"/>
    </source>
</evidence>
<dbReference type="InterPro" id="IPR036388">
    <property type="entry name" value="WH-like_DNA-bd_sf"/>
</dbReference>
<dbReference type="Proteomes" id="UP000037239">
    <property type="component" value="Unassembled WGS sequence"/>
</dbReference>
<comment type="caution">
    <text evidence="5">The sequence shown here is derived from an EMBL/GenBank/DDBJ whole genome shotgun (WGS) entry which is preliminary data.</text>
</comment>
<accession>A0AB34TAG0</accession>
<sequence length="211" mass="24346">MRLIFIENDPLALKLFMQLFHLQTHSMRIEHVISSGIAALQNLEIYDRFDAVVMDMHLGDIEGPSVAWQIRRVNDTTPIIGVTSLPLTHYLSAAQQAGMQDLQAKKDITDIITSIQRIRTGRIPDGFESPENAFRRLQLQRDAPMPLTRTQTMIMNYIAQGYTDQQIAEHMHCTRETARKHRQNCLKRLGANNTVEGVIQWQNINRFFKFD</sequence>
<dbReference type="PROSITE" id="PS50043">
    <property type="entry name" value="HTH_LUXR_2"/>
    <property type="match status" value="1"/>
</dbReference>
<dbReference type="SUPFAM" id="SSF46894">
    <property type="entry name" value="C-terminal effector domain of the bipartite response regulators"/>
    <property type="match status" value="1"/>
</dbReference>
<dbReference type="PANTHER" id="PTHR45566:SF1">
    <property type="entry name" value="HTH-TYPE TRANSCRIPTIONAL REGULATOR YHJB-RELATED"/>
    <property type="match status" value="1"/>
</dbReference>
<evidence type="ECO:0000259" key="4">
    <source>
        <dbReference type="PROSITE" id="PS50110"/>
    </source>
</evidence>
<dbReference type="EMBL" id="AWFK01000004">
    <property type="protein sequence ID" value="KOA51143.1"/>
    <property type="molecule type" value="Genomic_DNA"/>
</dbReference>
<organism evidence="5 6">
    <name type="scientific">Bifidobacterium animalis subsp. animalis MCC 0483</name>
    <dbReference type="NCBI Taxonomy" id="1365955"/>
    <lineage>
        <taxon>Bacteria</taxon>
        <taxon>Bacillati</taxon>
        <taxon>Actinomycetota</taxon>
        <taxon>Actinomycetes</taxon>
        <taxon>Bifidobacteriales</taxon>
        <taxon>Bifidobacteriaceae</taxon>
        <taxon>Bifidobacterium</taxon>
    </lineage>
</organism>
<dbReference type="Gene3D" id="3.40.50.2300">
    <property type="match status" value="1"/>
</dbReference>
<dbReference type="InterPro" id="IPR000792">
    <property type="entry name" value="Tscrpt_reg_LuxR_C"/>
</dbReference>
<feature type="domain" description="HTH luxR-type" evidence="3">
    <location>
        <begin position="140"/>
        <end position="205"/>
    </location>
</feature>
<name>A0AB34TAG0_9BIFI</name>
<dbReference type="SMART" id="SM00421">
    <property type="entry name" value="HTH_LUXR"/>
    <property type="match status" value="1"/>
</dbReference>
<dbReference type="SMART" id="SM00448">
    <property type="entry name" value="REC"/>
    <property type="match status" value="1"/>
</dbReference>
<dbReference type="PROSITE" id="PS50110">
    <property type="entry name" value="RESPONSE_REGULATORY"/>
    <property type="match status" value="1"/>
</dbReference>
<protein>
    <recommendedName>
        <fullName evidence="7">DNA-binding response regulator</fullName>
    </recommendedName>
</protein>
<keyword evidence="1" id="KW-0238">DNA-binding</keyword>
<dbReference type="InterPro" id="IPR011006">
    <property type="entry name" value="CheY-like_superfamily"/>
</dbReference>
<dbReference type="GO" id="GO:0003677">
    <property type="term" value="F:DNA binding"/>
    <property type="evidence" value="ECO:0007669"/>
    <property type="project" value="UniProtKB-KW"/>
</dbReference>
<dbReference type="PRINTS" id="PR00038">
    <property type="entry name" value="HTHLUXR"/>
</dbReference>
<dbReference type="Gene3D" id="1.10.10.10">
    <property type="entry name" value="Winged helix-like DNA-binding domain superfamily/Winged helix DNA-binding domain"/>
    <property type="match status" value="1"/>
</dbReference>
<dbReference type="AlphaFoldDB" id="A0AB34TAG0"/>
<dbReference type="Pfam" id="PF00196">
    <property type="entry name" value="GerE"/>
    <property type="match status" value="1"/>
</dbReference>
<evidence type="ECO:0000259" key="3">
    <source>
        <dbReference type="PROSITE" id="PS50043"/>
    </source>
</evidence>
<dbReference type="CDD" id="cd00156">
    <property type="entry name" value="REC"/>
    <property type="match status" value="1"/>
</dbReference>
<evidence type="ECO:0000313" key="5">
    <source>
        <dbReference type="EMBL" id="KOA51143.1"/>
    </source>
</evidence>
<dbReference type="Pfam" id="PF00072">
    <property type="entry name" value="Response_reg"/>
    <property type="match status" value="1"/>
</dbReference>
<dbReference type="InterPro" id="IPR001789">
    <property type="entry name" value="Sig_transdc_resp-reg_receiver"/>
</dbReference>